<feature type="compositionally biased region" description="Polar residues" evidence="1">
    <location>
        <begin position="502"/>
        <end position="512"/>
    </location>
</feature>
<dbReference type="KEGG" id="nbe:Back2_04060"/>
<dbReference type="EMBL" id="AP019307">
    <property type="protein sequence ID" value="BBH16119.1"/>
    <property type="molecule type" value="Genomic_DNA"/>
</dbReference>
<name>A0A3G9IZJ2_9ACTN</name>
<evidence type="ECO:0000313" key="3">
    <source>
        <dbReference type="EMBL" id="BBH16119.1"/>
    </source>
</evidence>
<reference evidence="3 4" key="1">
    <citation type="submission" date="2018-11" db="EMBL/GenBank/DDBJ databases">
        <title>Complete genome sequence of Nocardioides baekrokdamisoli strain KCTC 39748.</title>
        <authorList>
            <person name="Kang S.W."/>
            <person name="Lee K.C."/>
            <person name="Kim K.K."/>
            <person name="Kim J.S."/>
            <person name="Kim D.S."/>
            <person name="Ko S.H."/>
            <person name="Yang S.H."/>
            <person name="Shin Y.K."/>
            <person name="Lee J.S."/>
        </authorList>
    </citation>
    <scope>NUCLEOTIDE SEQUENCE [LARGE SCALE GENOMIC DNA]</scope>
    <source>
        <strain evidence="3 4">KCTC 39748</strain>
    </source>
</reference>
<dbReference type="RefSeq" id="WP_125566303.1">
    <property type="nucleotide sequence ID" value="NZ_AP019307.1"/>
</dbReference>
<dbReference type="AlphaFoldDB" id="A0A3G9IZJ2"/>
<evidence type="ECO:0000256" key="2">
    <source>
        <dbReference type="SAM" id="Phobius"/>
    </source>
</evidence>
<keyword evidence="4" id="KW-1185">Reference proteome</keyword>
<proteinExistence type="predicted"/>
<feature type="region of interest" description="Disordered" evidence="1">
    <location>
        <begin position="484"/>
        <end position="512"/>
    </location>
</feature>
<sequence length="731" mass="72827">MTKRTARHGDDGAMLLVALILITVIAIVTVALLNMGNGRFAATIGLRAVASTEYAADAAAKIAISDIELGTSAPGITAPSGVTLPWVYNNGIDGTGCFGGSGSLGSPESIVAKTSVNLSSFYSDPQSKTTKNATVTCSPVPGTGIFGLGSGAGGSTGGSGGSGGAGSGRALTILGSGGLGASSKNGAFSIRGDVMSAGAITSSKGYLYTTGTVKAPSCSTGGNAPKSAQGASGVDCAYAGTVDDPYAGVAPNSIPTDSSGNWVLGAQSGCSFTAGYYPDVTPLNACTNATFAPGTYYFDFHNNSTDPTYSSQYANSGDLWTVNGNVVGGQSTGSSSIPGSCVSPIDSTTAQGVQFIFGGDSQMTLGKDGNVELCGSYNNGKAPIVIYGLDGTSSARGLLAANYAASPTTSPNTAPSTVTPSGGFAVSPVGPTDAAAVANADSTVEKWTTASGGTANLSLSGFNIPGIPSGSTIKSVTLTLRHQESPTSGTLTPSLKFKVGSGANNSTTTQPTIKSSLTTETLDLTSDLASVVAAGNLGNTTLQFIETAKNGSTKGTSQVDQVQLQVAYWAPRLRGETATAIPNNCVRATGGSHCDLFGISASGGSFKGALVVNGTTYVPVGSVNGNISNGSGTVALRWGLVADSADLNGWPQYSFSYPLVSIPDSGPGLGSNFTAVDLKVYLCDSGTCPTTGTPALTARVSFTDPIDSTTDIVTPTAGARIVSVMSWAPAR</sequence>
<keyword evidence="2" id="KW-0812">Transmembrane</keyword>
<keyword evidence="2" id="KW-1133">Transmembrane helix</keyword>
<dbReference type="OrthoDB" id="3755818at2"/>
<organism evidence="3 4">
    <name type="scientific">Nocardioides baekrokdamisoli</name>
    <dbReference type="NCBI Taxonomy" id="1804624"/>
    <lineage>
        <taxon>Bacteria</taxon>
        <taxon>Bacillati</taxon>
        <taxon>Actinomycetota</taxon>
        <taxon>Actinomycetes</taxon>
        <taxon>Propionibacteriales</taxon>
        <taxon>Nocardioidaceae</taxon>
        <taxon>Nocardioides</taxon>
    </lineage>
</organism>
<accession>A0A3G9IZJ2</accession>
<keyword evidence="2" id="KW-0472">Membrane</keyword>
<evidence type="ECO:0000313" key="4">
    <source>
        <dbReference type="Proteomes" id="UP000271573"/>
    </source>
</evidence>
<dbReference type="Proteomes" id="UP000271573">
    <property type="component" value="Chromosome"/>
</dbReference>
<protein>
    <submittedName>
        <fullName evidence="3">Uncharacterized protein</fullName>
    </submittedName>
</protein>
<feature type="transmembrane region" description="Helical" evidence="2">
    <location>
        <begin position="12"/>
        <end position="33"/>
    </location>
</feature>
<evidence type="ECO:0000256" key="1">
    <source>
        <dbReference type="SAM" id="MobiDB-lite"/>
    </source>
</evidence>
<feature type="compositionally biased region" description="Polar residues" evidence="1">
    <location>
        <begin position="484"/>
        <end position="493"/>
    </location>
</feature>
<gene>
    <name evidence="3" type="ORF">Back2_04060</name>
</gene>